<dbReference type="Proteomes" id="UP000683310">
    <property type="component" value="Chromosome"/>
</dbReference>
<feature type="region of interest" description="Disordered" evidence="1">
    <location>
        <begin position="1"/>
        <end position="65"/>
    </location>
</feature>
<evidence type="ECO:0000313" key="2">
    <source>
        <dbReference type="EMBL" id="QVI18632.1"/>
    </source>
</evidence>
<reference evidence="2 3" key="1">
    <citation type="submission" date="2021-04" db="EMBL/GenBank/DDBJ databases">
        <title>Nocardia tengchongensis.</title>
        <authorList>
            <person name="Zhuang k."/>
            <person name="Ran Y."/>
            <person name="Li W."/>
        </authorList>
    </citation>
    <scope>NUCLEOTIDE SEQUENCE [LARGE SCALE GENOMIC DNA]</scope>
    <source>
        <strain evidence="2 3">CFH S0057</strain>
    </source>
</reference>
<keyword evidence="3" id="KW-1185">Reference proteome</keyword>
<dbReference type="EMBL" id="CP074371">
    <property type="protein sequence ID" value="QVI18632.1"/>
    <property type="molecule type" value="Genomic_DNA"/>
</dbReference>
<name>A0ABX8CF78_9NOCA</name>
<sequence length="65" mass="7402">MPEHFSLPEIPASPEFTVDTPADRPLSRRERRGKGERKQHNRDGKVHDAGRASVPAAKHMNYRRG</sequence>
<protein>
    <submittedName>
        <fullName evidence="2">Uncharacterized protein</fullName>
    </submittedName>
</protein>
<gene>
    <name evidence="2" type="ORF">KHQ06_18845</name>
</gene>
<evidence type="ECO:0000256" key="1">
    <source>
        <dbReference type="SAM" id="MobiDB-lite"/>
    </source>
</evidence>
<proteinExistence type="predicted"/>
<dbReference type="RefSeq" id="WP_213554669.1">
    <property type="nucleotide sequence ID" value="NZ_JBHZDI010000056.1"/>
</dbReference>
<feature type="compositionally biased region" description="Basic and acidic residues" evidence="1">
    <location>
        <begin position="36"/>
        <end position="50"/>
    </location>
</feature>
<organism evidence="2 3">
    <name type="scientific">Nocardia tengchongensis</name>
    <dbReference type="NCBI Taxonomy" id="2055889"/>
    <lineage>
        <taxon>Bacteria</taxon>
        <taxon>Bacillati</taxon>
        <taxon>Actinomycetota</taxon>
        <taxon>Actinomycetes</taxon>
        <taxon>Mycobacteriales</taxon>
        <taxon>Nocardiaceae</taxon>
        <taxon>Nocardia</taxon>
    </lineage>
</organism>
<evidence type="ECO:0000313" key="3">
    <source>
        <dbReference type="Proteomes" id="UP000683310"/>
    </source>
</evidence>
<accession>A0ABX8CF78</accession>